<reference evidence="2 3" key="1">
    <citation type="journal article" date="2014" name="BMC Genomics">
        <title>Comparison of environmental and isolate Sulfobacillus genomes reveals diverse carbon, sulfur, nitrogen, and hydrogen metabolisms.</title>
        <authorList>
            <person name="Justice N.B."/>
            <person name="Norman A."/>
            <person name="Brown C.T."/>
            <person name="Singh A."/>
            <person name="Thomas B.C."/>
            <person name="Banfield J.F."/>
        </authorList>
    </citation>
    <scope>NUCLEOTIDE SEQUENCE [LARGE SCALE GENOMIC DNA]</scope>
    <source>
        <strain evidence="2">AMDSBA4</strain>
    </source>
</reference>
<gene>
    <name evidence="2" type="ORF">C7B46_16345</name>
</gene>
<dbReference type="Proteomes" id="UP000242972">
    <property type="component" value="Unassembled WGS sequence"/>
</dbReference>
<comment type="caution">
    <text evidence="2">The sequence shown here is derived from an EMBL/GenBank/DDBJ whole genome shotgun (WGS) entry which is preliminary data.</text>
</comment>
<organism evidence="2 3">
    <name type="scientific">Sulfobacillus benefaciens</name>
    <dbReference type="NCBI Taxonomy" id="453960"/>
    <lineage>
        <taxon>Bacteria</taxon>
        <taxon>Bacillati</taxon>
        <taxon>Bacillota</taxon>
        <taxon>Clostridia</taxon>
        <taxon>Eubacteriales</taxon>
        <taxon>Clostridiales Family XVII. Incertae Sedis</taxon>
        <taxon>Sulfobacillus</taxon>
    </lineage>
</organism>
<accession>A0A2T2XBT6</accession>
<evidence type="ECO:0000259" key="1">
    <source>
        <dbReference type="Pfam" id="PF13700"/>
    </source>
</evidence>
<dbReference type="InterPro" id="IPR025296">
    <property type="entry name" value="DUF4158"/>
</dbReference>
<feature type="domain" description="DUF4158" evidence="1">
    <location>
        <begin position="11"/>
        <end position="60"/>
    </location>
</feature>
<evidence type="ECO:0000313" key="3">
    <source>
        <dbReference type="Proteomes" id="UP000242972"/>
    </source>
</evidence>
<evidence type="ECO:0000313" key="2">
    <source>
        <dbReference type="EMBL" id="PSR31974.1"/>
    </source>
</evidence>
<protein>
    <recommendedName>
        <fullName evidence="1">DUF4158 domain-containing protein</fullName>
    </recommendedName>
</protein>
<dbReference type="AlphaFoldDB" id="A0A2T2XBT6"/>
<name>A0A2T2XBT6_9FIRM</name>
<dbReference type="Pfam" id="PF13700">
    <property type="entry name" value="DUF4158"/>
    <property type="match status" value="1"/>
</dbReference>
<sequence length="64" mass="7787">MTSPYQGRIKILDTPEIEDLYGRPRFYPEERTYYFALTPEERDIANSYRTRENRILFILQGRLL</sequence>
<proteinExistence type="predicted"/>
<dbReference type="EMBL" id="PXYW01000057">
    <property type="protein sequence ID" value="PSR31974.1"/>
    <property type="molecule type" value="Genomic_DNA"/>
</dbReference>